<reference evidence="3" key="1">
    <citation type="submission" date="2019-06" db="EMBL/GenBank/DDBJ databases">
        <authorList>
            <person name="Murdoch R.W."/>
            <person name="Fathepure B."/>
        </authorList>
    </citation>
    <scope>NUCLEOTIDE SEQUENCE</scope>
</reference>
<dbReference type="InterPro" id="IPR050229">
    <property type="entry name" value="GlpE_sulfurtransferase"/>
</dbReference>
<feature type="domain" description="Rhodanese" evidence="2">
    <location>
        <begin position="50"/>
        <end position="139"/>
    </location>
</feature>
<organism evidence="3">
    <name type="scientific">uncultured organism</name>
    <dbReference type="NCBI Taxonomy" id="155900"/>
    <lineage>
        <taxon>unclassified sequences</taxon>
        <taxon>environmental samples</taxon>
    </lineage>
</organism>
<keyword evidence="1" id="KW-1133">Transmembrane helix</keyword>
<accession>A0A5B8RGD0</accession>
<dbReference type="AlphaFoldDB" id="A0A5B8RGD0"/>
<dbReference type="SUPFAM" id="SSF52821">
    <property type="entry name" value="Rhodanese/Cell cycle control phosphatase"/>
    <property type="match status" value="1"/>
</dbReference>
<evidence type="ECO:0000256" key="1">
    <source>
        <dbReference type="SAM" id="Phobius"/>
    </source>
</evidence>
<dbReference type="PROSITE" id="PS50206">
    <property type="entry name" value="RHODANESE_3"/>
    <property type="match status" value="1"/>
</dbReference>
<dbReference type="Gene3D" id="3.40.250.10">
    <property type="entry name" value="Rhodanese-like domain"/>
    <property type="match status" value="1"/>
</dbReference>
<dbReference type="InterPro" id="IPR036873">
    <property type="entry name" value="Rhodanese-like_dom_sf"/>
</dbReference>
<dbReference type="CDD" id="cd00158">
    <property type="entry name" value="RHOD"/>
    <property type="match status" value="1"/>
</dbReference>
<dbReference type="EMBL" id="MN079183">
    <property type="protein sequence ID" value="QEA06918.1"/>
    <property type="molecule type" value="Genomic_DNA"/>
</dbReference>
<gene>
    <name evidence="3" type="primary">yibN</name>
    <name evidence="3" type="ORF">KBTEX_03261</name>
</gene>
<keyword evidence="1" id="KW-0812">Transmembrane</keyword>
<evidence type="ECO:0000259" key="2">
    <source>
        <dbReference type="PROSITE" id="PS50206"/>
    </source>
</evidence>
<dbReference type="InterPro" id="IPR001763">
    <property type="entry name" value="Rhodanese-like_dom"/>
</dbReference>
<protein>
    <recommendedName>
        <fullName evidence="2">Rhodanese domain-containing protein</fullName>
    </recommendedName>
</protein>
<proteinExistence type="predicted"/>
<dbReference type="PANTHER" id="PTHR43031:SF18">
    <property type="entry name" value="RHODANESE-RELATED SULFURTRANSFERASES"/>
    <property type="match status" value="1"/>
</dbReference>
<dbReference type="Pfam" id="PF00581">
    <property type="entry name" value="Rhodanese"/>
    <property type="match status" value="1"/>
</dbReference>
<name>A0A5B8RGD0_9ZZZZ</name>
<evidence type="ECO:0000313" key="3">
    <source>
        <dbReference type="EMBL" id="QEA06918.1"/>
    </source>
</evidence>
<dbReference type="SMART" id="SM00450">
    <property type="entry name" value="RHOD"/>
    <property type="match status" value="1"/>
</dbReference>
<sequence length="141" mass="15599">MDKLVEFAADQWLLVLATVGVIIAIIANEIYLRLQGRDAVDPETATRLYNREDAVFVDVRDENAFVSRHLPGAVNAPRSHIEQHGDRLERLRGRPVIVYGAGGGLAAAARQLREMGHEPVYQLRGGYPAWEDKGLPTEGRG</sequence>
<dbReference type="PANTHER" id="PTHR43031">
    <property type="entry name" value="FAD-DEPENDENT OXIDOREDUCTASE"/>
    <property type="match status" value="1"/>
</dbReference>
<feature type="transmembrane region" description="Helical" evidence="1">
    <location>
        <begin position="12"/>
        <end position="32"/>
    </location>
</feature>
<keyword evidence="1" id="KW-0472">Membrane</keyword>